<proteinExistence type="predicted"/>
<dbReference type="InterPro" id="IPR023614">
    <property type="entry name" value="Porin_dom_sf"/>
</dbReference>
<dbReference type="RefSeq" id="WP_256764498.1">
    <property type="nucleotide sequence ID" value="NZ_JANIGO010000003.1"/>
</dbReference>
<dbReference type="Proteomes" id="UP001204142">
    <property type="component" value="Unassembled WGS sequence"/>
</dbReference>
<keyword evidence="4" id="KW-1185">Reference proteome</keyword>
<gene>
    <name evidence="3" type="ORF">NQT62_09595</name>
</gene>
<evidence type="ECO:0000313" key="3">
    <source>
        <dbReference type="EMBL" id="MCQ8896684.1"/>
    </source>
</evidence>
<feature type="chain" id="PRO_5047450752" description="Porin" evidence="2">
    <location>
        <begin position="21"/>
        <end position="430"/>
    </location>
</feature>
<organism evidence="3 4">
    <name type="scientific">Limnobacter humi</name>
    <dbReference type="NCBI Taxonomy" id="1778671"/>
    <lineage>
        <taxon>Bacteria</taxon>
        <taxon>Pseudomonadati</taxon>
        <taxon>Pseudomonadota</taxon>
        <taxon>Betaproteobacteria</taxon>
        <taxon>Burkholderiales</taxon>
        <taxon>Burkholderiaceae</taxon>
        <taxon>Limnobacter</taxon>
    </lineage>
</organism>
<keyword evidence="1" id="KW-0175">Coiled coil</keyword>
<evidence type="ECO:0000313" key="4">
    <source>
        <dbReference type="Proteomes" id="UP001204142"/>
    </source>
</evidence>
<evidence type="ECO:0000256" key="2">
    <source>
        <dbReference type="SAM" id="SignalP"/>
    </source>
</evidence>
<protein>
    <recommendedName>
        <fullName evidence="5">Porin</fullName>
    </recommendedName>
</protein>
<feature type="coiled-coil region" evidence="1">
    <location>
        <begin position="22"/>
        <end position="56"/>
    </location>
</feature>
<feature type="signal peptide" evidence="2">
    <location>
        <begin position="1"/>
        <end position="20"/>
    </location>
</feature>
<evidence type="ECO:0008006" key="5">
    <source>
        <dbReference type="Google" id="ProtNLM"/>
    </source>
</evidence>
<keyword evidence="2" id="KW-0732">Signal</keyword>
<evidence type="ECO:0000256" key="1">
    <source>
        <dbReference type="SAM" id="Coils"/>
    </source>
</evidence>
<name>A0ABT1WH16_9BURK</name>
<reference evidence="3 4" key="1">
    <citation type="submission" date="2022-07" db="EMBL/GenBank/DDBJ databases">
        <authorList>
            <person name="Xamxidin M."/>
            <person name="Wu M."/>
        </authorList>
    </citation>
    <scope>NUCLEOTIDE SEQUENCE [LARGE SCALE GENOMIC DNA]</scope>
    <source>
        <strain evidence="3 4">NBRC 111650</strain>
    </source>
</reference>
<sequence length="430" mass="46386">MNKTWIALSLTALLPAVAQASEAELLEKINKLAAQVESLRAELNETRQKAVALEQSQNQVIQNQVETQAVLATAQQAKPSDTVITGYGEINLNRPIHDRSKTQADVARAVIGFQHRFDEKTKLVTELEWEHAVVSSGDQGETAVEQLYVERELTPGMQAKAGLFLIPSGLLNTNHEPTAYYGVERNFVETAIIPSTWREVGVGLSNAFDNGISTEVGITTGFNLNKWDFSGASEGKASPLGSIHQEGQLAAAGDLAVYGAVNWRGVPGLQLGGSVFTGGAAQAQPGFAASNARVTLWETHGRYNPGALDLSALFARGTISDTAALNLANAGSATPVPSSFQGWYTQAAYQVWQSGDYRLSPFVRYERFNTGRTFEAMPAGLANLPDAEQKVATVGANFRIGEGVVLKADYQRFSQNRNLDRFDLGVGYSF</sequence>
<comment type="caution">
    <text evidence="3">The sequence shown here is derived from an EMBL/GenBank/DDBJ whole genome shotgun (WGS) entry which is preliminary data.</text>
</comment>
<dbReference type="Gene3D" id="2.40.160.10">
    <property type="entry name" value="Porin"/>
    <property type="match status" value="1"/>
</dbReference>
<accession>A0ABT1WH16</accession>
<dbReference type="SUPFAM" id="SSF56935">
    <property type="entry name" value="Porins"/>
    <property type="match status" value="1"/>
</dbReference>
<dbReference type="EMBL" id="JANIGO010000003">
    <property type="protein sequence ID" value="MCQ8896684.1"/>
    <property type="molecule type" value="Genomic_DNA"/>
</dbReference>